<evidence type="ECO:0000313" key="3">
    <source>
        <dbReference type="EMBL" id="KAG2489023.1"/>
    </source>
</evidence>
<gene>
    <name evidence="3" type="ORF">HYH03_012461</name>
</gene>
<keyword evidence="4" id="KW-1185">Reference proteome</keyword>
<dbReference type="AlphaFoldDB" id="A0A835XU22"/>
<reference evidence="3" key="1">
    <citation type="journal article" date="2020" name="bioRxiv">
        <title>Comparative genomics of Chlamydomonas.</title>
        <authorList>
            <person name="Craig R.J."/>
            <person name="Hasan A.R."/>
            <person name="Ness R.W."/>
            <person name="Keightley P.D."/>
        </authorList>
    </citation>
    <scope>NUCLEOTIDE SEQUENCE</scope>
    <source>
        <strain evidence="3">CCAP 11/70</strain>
    </source>
</reference>
<feature type="coiled-coil region" evidence="1">
    <location>
        <begin position="17"/>
        <end position="44"/>
    </location>
</feature>
<feature type="compositionally biased region" description="Low complexity" evidence="2">
    <location>
        <begin position="236"/>
        <end position="248"/>
    </location>
</feature>
<evidence type="ECO:0000256" key="2">
    <source>
        <dbReference type="SAM" id="MobiDB-lite"/>
    </source>
</evidence>
<evidence type="ECO:0000313" key="4">
    <source>
        <dbReference type="Proteomes" id="UP000612055"/>
    </source>
</evidence>
<sequence>MTQNHVACLQLSIQRKLDENKRVTDALEGKLSALKAELAAKEADLRTVANPDGPHADHLRQSCVRLHDQCIRLLDERKPLRDERIRLLDERKQLREQRMELLRLSFDQTLAPSAEGPFKVTAAGVDWYLGVKSPITDDKLFIFNGQHEAAGANLHCSPATLGATGLLLHNAAPQRCSWQRNRCCSGRRGELGVADLGAAAPSQQRRPRAPDAPDAAAHAQNRARQSTSAHVPPPGKSGSLASHAAGASPHVLGPSAANSASGGGGGGSNVAGAAHRHLVTCYSCGAATAARCSPDGNASRRQRSAAAAGLPAAA</sequence>
<dbReference type="EMBL" id="JAEHOE010000077">
    <property type="protein sequence ID" value="KAG2489023.1"/>
    <property type="molecule type" value="Genomic_DNA"/>
</dbReference>
<feature type="compositionally biased region" description="Low complexity" evidence="2">
    <location>
        <begin position="212"/>
        <end position="225"/>
    </location>
</feature>
<evidence type="ECO:0000256" key="1">
    <source>
        <dbReference type="SAM" id="Coils"/>
    </source>
</evidence>
<organism evidence="3 4">
    <name type="scientific">Edaphochlamys debaryana</name>
    <dbReference type="NCBI Taxonomy" id="47281"/>
    <lineage>
        <taxon>Eukaryota</taxon>
        <taxon>Viridiplantae</taxon>
        <taxon>Chlorophyta</taxon>
        <taxon>core chlorophytes</taxon>
        <taxon>Chlorophyceae</taxon>
        <taxon>CS clade</taxon>
        <taxon>Chlamydomonadales</taxon>
        <taxon>Chlamydomonadales incertae sedis</taxon>
        <taxon>Edaphochlamys</taxon>
    </lineage>
</organism>
<comment type="caution">
    <text evidence="3">The sequence shown here is derived from an EMBL/GenBank/DDBJ whole genome shotgun (WGS) entry which is preliminary data.</text>
</comment>
<dbReference type="Proteomes" id="UP000612055">
    <property type="component" value="Unassembled WGS sequence"/>
</dbReference>
<keyword evidence="1" id="KW-0175">Coiled coil</keyword>
<feature type="region of interest" description="Disordered" evidence="2">
    <location>
        <begin position="197"/>
        <end position="268"/>
    </location>
</feature>
<name>A0A835XU22_9CHLO</name>
<proteinExistence type="predicted"/>
<protein>
    <submittedName>
        <fullName evidence="3">Uncharacterized protein</fullName>
    </submittedName>
</protein>
<feature type="region of interest" description="Disordered" evidence="2">
    <location>
        <begin position="292"/>
        <end position="314"/>
    </location>
</feature>
<feature type="compositionally biased region" description="Low complexity" evidence="2">
    <location>
        <begin position="304"/>
        <end position="314"/>
    </location>
</feature>
<accession>A0A835XU22</accession>